<reference evidence="2" key="1">
    <citation type="journal article" date="2023" name="Science">
        <title>Genome structures resolve the early diversification of teleost fishes.</title>
        <authorList>
            <person name="Parey E."/>
            <person name="Louis A."/>
            <person name="Montfort J."/>
            <person name="Bouchez O."/>
            <person name="Roques C."/>
            <person name="Iampietro C."/>
            <person name="Lluch J."/>
            <person name="Castinel A."/>
            <person name="Donnadieu C."/>
            <person name="Desvignes T."/>
            <person name="Floi Bucao C."/>
            <person name="Jouanno E."/>
            <person name="Wen M."/>
            <person name="Mejri S."/>
            <person name="Dirks R."/>
            <person name="Jansen H."/>
            <person name="Henkel C."/>
            <person name="Chen W.J."/>
            <person name="Zahm M."/>
            <person name="Cabau C."/>
            <person name="Klopp C."/>
            <person name="Thompson A.W."/>
            <person name="Robinson-Rechavi M."/>
            <person name="Braasch I."/>
            <person name="Lecointre G."/>
            <person name="Bobe J."/>
            <person name="Postlethwait J.H."/>
            <person name="Berthelot C."/>
            <person name="Roest Crollius H."/>
            <person name="Guiguen Y."/>
        </authorList>
    </citation>
    <scope>NUCLEOTIDE SEQUENCE</scope>
    <source>
        <strain evidence="2">WJC10195</strain>
    </source>
</reference>
<sequence>MWGRGFAWRGISGRKPGKVLHLLRLRGGKCNLFPCQSSLEQEPAGIFGADVPPWLPPEEEEEEEEEEQEEEGHCTNLFPSSGVGLLEAPLMSSADAVLPEMKTLSARLARTDRQPDKPASGSSRDGRPEKAKRAREKPRNFEGLPCRGFIRSRCEGAESGSLTFGGVRV</sequence>
<feature type="region of interest" description="Disordered" evidence="1">
    <location>
        <begin position="105"/>
        <end position="141"/>
    </location>
</feature>
<dbReference type="EMBL" id="JAINUF010000017">
    <property type="protein sequence ID" value="KAJ8338867.1"/>
    <property type="molecule type" value="Genomic_DNA"/>
</dbReference>
<proteinExistence type="predicted"/>
<organism evidence="2 3">
    <name type="scientific">Synaphobranchus kaupii</name>
    <name type="common">Kaup's arrowtooth eel</name>
    <dbReference type="NCBI Taxonomy" id="118154"/>
    <lineage>
        <taxon>Eukaryota</taxon>
        <taxon>Metazoa</taxon>
        <taxon>Chordata</taxon>
        <taxon>Craniata</taxon>
        <taxon>Vertebrata</taxon>
        <taxon>Euteleostomi</taxon>
        <taxon>Actinopterygii</taxon>
        <taxon>Neopterygii</taxon>
        <taxon>Teleostei</taxon>
        <taxon>Anguilliformes</taxon>
        <taxon>Synaphobranchidae</taxon>
        <taxon>Synaphobranchus</taxon>
    </lineage>
</organism>
<gene>
    <name evidence="2" type="ORF">SKAU_G00356530</name>
</gene>
<dbReference type="Proteomes" id="UP001152622">
    <property type="component" value="Chromosome 17"/>
</dbReference>
<protein>
    <submittedName>
        <fullName evidence="2">Uncharacterized protein</fullName>
    </submittedName>
</protein>
<accession>A0A9Q1IGH0</accession>
<evidence type="ECO:0000313" key="3">
    <source>
        <dbReference type="Proteomes" id="UP001152622"/>
    </source>
</evidence>
<dbReference type="AlphaFoldDB" id="A0A9Q1IGH0"/>
<comment type="caution">
    <text evidence="2">The sequence shown here is derived from an EMBL/GenBank/DDBJ whole genome shotgun (WGS) entry which is preliminary data.</text>
</comment>
<feature type="compositionally biased region" description="Acidic residues" evidence="1">
    <location>
        <begin position="57"/>
        <end position="70"/>
    </location>
</feature>
<keyword evidence="3" id="KW-1185">Reference proteome</keyword>
<evidence type="ECO:0000313" key="2">
    <source>
        <dbReference type="EMBL" id="KAJ8338867.1"/>
    </source>
</evidence>
<feature type="region of interest" description="Disordered" evidence="1">
    <location>
        <begin position="45"/>
        <end position="78"/>
    </location>
</feature>
<name>A0A9Q1IGH0_SYNKA</name>
<evidence type="ECO:0000256" key="1">
    <source>
        <dbReference type="SAM" id="MobiDB-lite"/>
    </source>
</evidence>